<dbReference type="AlphaFoldDB" id="A0A067M1W2"/>
<name>A0A067M1W2_BOTB1</name>
<comment type="subcellular location">
    <subcellularLocation>
        <location evidence="2">Secreted</location>
    </subcellularLocation>
</comment>
<keyword evidence="5 12" id="KW-0732">Signal</keyword>
<evidence type="ECO:0000256" key="6">
    <source>
        <dbReference type="ARBA" id="ARBA00023002"/>
    </source>
</evidence>
<sequence length="287" mass="31091">MWSKAIGVFSLVGLAQAHVTAFHKAMYCLKGTSGQDDQNNNAPVNPLFNLPRNDWWFHHVNGCDNFPPAAGDFLDLPAGGSFTVEMATNRAFTTLSYGGQYTSAWPDGANYPDNYSGNPCITQPNMHTKNQADAAGSAFAISYTSDLSKVTPENLVVFSVRYNTPWKRIASFDVPPEMPACPSGGCICAWGWVPNGCGEPNFYMGGYRCRVTNAKSTTPVATAKPPVWCEGNSGACTQGAKQMVFWNAQSGNNVVVSGYQADGQQKSPGYNMKMGFRDGAQRDIFQK</sequence>
<comment type="similarity">
    <text evidence="11">Belongs to the polysaccharide monooxygenase AA14 family.</text>
</comment>
<keyword evidence="8" id="KW-0503">Monooxygenase</keyword>
<keyword evidence="3" id="KW-0964">Secreted</keyword>
<keyword evidence="10" id="KW-0325">Glycoprotein</keyword>
<evidence type="ECO:0000256" key="4">
    <source>
        <dbReference type="ARBA" id="ARBA00022723"/>
    </source>
</evidence>
<feature type="chain" id="PRO_5001645209" evidence="12">
    <location>
        <begin position="18"/>
        <end position="287"/>
    </location>
</feature>
<feature type="signal peptide" evidence="12">
    <location>
        <begin position="1"/>
        <end position="17"/>
    </location>
</feature>
<dbReference type="InterPro" id="IPR054497">
    <property type="entry name" value="LPMO_AA14"/>
</dbReference>
<reference evidence="14" key="1">
    <citation type="journal article" date="2014" name="Proc. Natl. Acad. Sci. U.S.A.">
        <title>Extensive sampling of basidiomycete genomes demonstrates inadequacy of the white-rot/brown-rot paradigm for wood decay fungi.</title>
        <authorList>
            <person name="Riley R."/>
            <person name="Salamov A.A."/>
            <person name="Brown D.W."/>
            <person name="Nagy L.G."/>
            <person name="Floudas D."/>
            <person name="Held B.W."/>
            <person name="Levasseur A."/>
            <person name="Lombard V."/>
            <person name="Morin E."/>
            <person name="Otillar R."/>
            <person name="Lindquist E.A."/>
            <person name="Sun H."/>
            <person name="LaButti K.M."/>
            <person name="Schmutz J."/>
            <person name="Jabbour D."/>
            <person name="Luo H."/>
            <person name="Baker S.E."/>
            <person name="Pisabarro A.G."/>
            <person name="Walton J.D."/>
            <person name="Blanchette R.A."/>
            <person name="Henrissat B."/>
            <person name="Martin F."/>
            <person name="Cullen D."/>
            <person name="Hibbett D.S."/>
            <person name="Grigoriev I.V."/>
        </authorList>
    </citation>
    <scope>NUCLEOTIDE SEQUENCE [LARGE SCALE GENOMIC DNA]</scope>
    <source>
        <strain evidence="14">FD-172 SS1</strain>
    </source>
</reference>
<keyword evidence="9" id="KW-1015">Disulfide bond</keyword>
<dbReference type="EMBL" id="KL198087">
    <property type="protein sequence ID" value="KDQ08700.1"/>
    <property type="molecule type" value="Genomic_DNA"/>
</dbReference>
<keyword evidence="6" id="KW-0560">Oxidoreductase</keyword>
<dbReference type="GO" id="GO:0005576">
    <property type="term" value="C:extracellular region"/>
    <property type="evidence" value="ECO:0007669"/>
    <property type="project" value="UniProtKB-SubCell"/>
</dbReference>
<evidence type="ECO:0000256" key="8">
    <source>
        <dbReference type="ARBA" id="ARBA00023033"/>
    </source>
</evidence>
<evidence type="ECO:0000313" key="13">
    <source>
        <dbReference type="EMBL" id="KDQ08700.1"/>
    </source>
</evidence>
<evidence type="ECO:0000256" key="11">
    <source>
        <dbReference type="ARBA" id="ARBA00046340"/>
    </source>
</evidence>
<dbReference type="Proteomes" id="UP000027195">
    <property type="component" value="Unassembled WGS sequence"/>
</dbReference>
<accession>A0A067M1W2</accession>
<evidence type="ECO:0000256" key="2">
    <source>
        <dbReference type="ARBA" id="ARBA00004613"/>
    </source>
</evidence>
<organism evidence="13 14">
    <name type="scientific">Botryobasidium botryosum (strain FD-172 SS1)</name>
    <dbReference type="NCBI Taxonomy" id="930990"/>
    <lineage>
        <taxon>Eukaryota</taxon>
        <taxon>Fungi</taxon>
        <taxon>Dikarya</taxon>
        <taxon>Basidiomycota</taxon>
        <taxon>Agaricomycotina</taxon>
        <taxon>Agaricomycetes</taxon>
        <taxon>Cantharellales</taxon>
        <taxon>Botryobasidiaceae</taxon>
        <taxon>Botryobasidium</taxon>
    </lineage>
</organism>
<protein>
    <submittedName>
        <fullName evidence="13">Uncharacterized protein</fullName>
    </submittedName>
</protein>
<keyword evidence="7" id="KW-0186">Copper</keyword>
<evidence type="ECO:0000256" key="5">
    <source>
        <dbReference type="ARBA" id="ARBA00022729"/>
    </source>
</evidence>
<proteinExistence type="inferred from homology"/>
<dbReference type="HOGENOM" id="CLU_030284_1_0_1"/>
<evidence type="ECO:0000256" key="12">
    <source>
        <dbReference type="SAM" id="SignalP"/>
    </source>
</evidence>
<evidence type="ECO:0000256" key="9">
    <source>
        <dbReference type="ARBA" id="ARBA00023157"/>
    </source>
</evidence>
<keyword evidence="14" id="KW-1185">Reference proteome</keyword>
<dbReference type="STRING" id="930990.A0A067M1W2"/>
<comment type="cofactor">
    <cofactor evidence="1">
        <name>Cu(2+)</name>
        <dbReference type="ChEBI" id="CHEBI:29036"/>
    </cofactor>
</comment>
<dbReference type="InParanoid" id="A0A067M1W2"/>
<evidence type="ECO:0000313" key="14">
    <source>
        <dbReference type="Proteomes" id="UP000027195"/>
    </source>
</evidence>
<evidence type="ECO:0000256" key="3">
    <source>
        <dbReference type="ARBA" id="ARBA00022525"/>
    </source>
</evidence>
<dbReference type="Pfam" id="PF22810">
    <property type="entry name" value="LPMO_AA14"/>
    <property type="match status" value="1"/>
</dbReference>
<keyword evidence="4" id="KW-0479">Metal-binding</keyword>
<dbReference type="OrthoDB" id="2019572at2759"/>
<gene>
    <name evidence="13" type="ORF">BOTBODRAFT_165628</name>
</gene>
<dbReference type="GO" id="GO:0046872">
    <property type="term" value="F:metal ion binding"/>
    <property type="evidence" value="ECO:0007669"/>
    <property type="project" value="UniProtKB-KW"/>
</dbReference>
<dbReference type="GO" id="GO:0004497">
    <property type="term" value="F:monooxygenase activity"/>
    <property type="evidence" value="ECO:0007669"/>
    <property type="project" value="UniProtKB-KW"/>
</dbReference>
<evidence type="ECO:0000256" key="10">
    <source>
        <dbReference type="ARBA" id="ARBA00023180"/>
    </source>
</evidence>
<evidence type="ECO:0000256" key="1">
    <source>
        <dbReference type="ARBA" id="ARBA00001973"/>
    </source>
</evidence>
<evidence type="ECO:0000256" key="7">
    <source>
        <dbReference type="ARBA" id="ARBA00023008"/>
    </source>
</evidence>